<evidence type="ECO:0000313" key="9">
    <source>
        <dbReference type="Proteomes" id="UP000243469"/>
    </source>
</evidence>
<dbReference type="Proteomes" id="UP000243469">
    <property type="component" value="Unassembled WGS sequence"/>
</dbReference>
<dbReference type="InterPro" id="IPR004776">
    <property type="entry name" value="Mem_transp_PIN-like"/>
</dbReference>
<evidence type="ECO:0000256" key="5">
    <source>
        <dbReference type="ARBA" id="ARBA00022989"/>
    </source>
</evidence>
<feature type="transmembrane region" description="Helical" evidence="7">
    <location>
        <begin position="169"/>
        <end position="189"/>
    </location>
</feature>
<feature type="transmembrane region" description="Helical" evidence="7">
    <location>
        <begin position="201"/>
        <end position="221"/>
    </location>
</feature>
<evidence type="ECO:0000256" key="3">
    <source>
        <dbReference type="ARBA" id="ARBA00022475"/>
    </source>
</evidence>
<keyword evidence="3" id="KW-1003">Cell membrane</keyword>
<evidence type="ECO:0000256" key="4">
    <source>
        <dbReference type="ARBA" id="ARBA00022692"/>
    </source>
</evidence>
<keyword evidence="5 7" id="KW-1133">Transmembrane helix</keyword>
<dbReference type="AlphaFoldDB" id="A0A2G6JQK2"/>
<feature type="transmembrane region" description="Helical" evidence="7">
    <location>
        <begin position="68"/>
        <end position="87"/>
    </location>
</feature>
<dbReference type="PANTHER" id="PTHR36838:SF3">
    <property type="entry name" value="TRANSPORTER AUXIN EFFLUX CARRIER EC FAMILY"/>
    <property type="match status" value="1"/>
</dbReference>
<evidence type="ECO:0000256" key="2">
    <source>
        <dbReference type="ARBA" id="ARBA00022448"/>
    </source>
</evidence>
<accession>A0A2G6JQK2</accession>
<dbReference type="PANTHER" id="PTHR36838">
    <property type="entry name" value="AUXIN EFFLUX CARRIER FAMILY PROTEIN"/>
    <property type="match status" value="1"/>
</dbReference>
<keyword evidence="2" id="KW-0813">Transport</keyword>
<comment type="subcellular location">
    <subcellularLocation>
        <location evidence="1">Membrane</location>
        <topology evidence="1">Multi-pass membrane protein</topology>
    </subcellularLocation>
</comment>
<feature type="transmembrane region" description="Helical" evidence="7">
    <location>
        <begin position="233"/>
        <end position="252"/>
    </location>
</feature>
<evidence type="ECO:0000256" key="7">
    <source>
        <dbReference type="SAM" id="Phobius"/>
    </source>
</evidence>
<organism evidence="8 9">
    <name type="scientific">Neptuniibacter caesariensis</name>
    <dbReference type="NCBI Taxonomy" id="207954"/>
    <lineage>
        <taxon>Bacteria</taxon>
        <taxon>Pseudomonadati</taxon>
        <taxon>Pseudomonadota</taxon>
        <taxon>Gammaproteobacteria</taxon>
        <taxon>Oceanospirillales</taxon>
        <taxon>Oceanospirillaceae</taxon>
        <taxon>Neptuniibacter</taxon>
    </lineage>
</organism>
<evidence type="ECO:0000256" key="6">
    <source>
        <dbReference type="ARBA" id="ARBA00023136"/>
    </source>
</evidence>
<feature type="transmembrane region" description="Helical" evidence="7">
    <location>
        <begin position="127"/>
        <end position="148"/>
    </location>
</feature>
<feature type="transmembrane region" description="Helical" evidence="7">
    <location>
        <begin position="99"/>
        <end position="121"/>
    </location>
</feature>
<name>A0A2G6JQK2_NEPCE</name>
<dbReference type="GO" id="GO:0055085">
    <property type="term" value="P:transmembrane transport"/>
    <property type="evidence" value="ECO:0007669"/>
    <property type="project" value="InterPro"/>
</dbReference>
<keyword evidence="4 7" id="KW-0812">Transmembrane</keyword>
<dbReference type="GO" id="GO:0016020">
    <property type="term" value="C:membrane"/>
    <property type="evidence" value="ECO:0007669"/>
    <property type="project" value="UniProtKB-SubCell"/>
</dbReference>
<feature type="transmembrane region" description="Helical" evidence="7">
    <location>
        <begin position="258"/>
        <end position="278"/>
    </location>
</feature>
<comment type="caution">
    <text evidence="8">The sequence shown here is derived from an EMBL/GenBank/DDBJ whole genome shotgun (WGS) entry which is preliminary data.</text>
</comment>
<dbReference type="Pfam" id="PF03547">
    <property type="entry name" value="Mem_trans"/>
    <property type="match status" value="1"/>
</dbReference>
<dbReference type="STRING" id="207954.MED92_02211"/>
<feature type="transmembrane region" description="Helical" evidence="7">
    <location>
        <begin position="6"/>
        <end position="25"/>
    </location>
</feature>
<feature type="transmembrane region" description="Helical" evidence="7">
    <location>
        <begin position="290"/>
        <end position="311"/>
    </location>
</feature>
<sequence length="314" mass="33706">MQDFTYILSLTSPTFILILIGFVAVRFGFLEKDNVRTLAWFVVNIGLPAAMFKALSSRSFQDILHYDYLLIYGLGSLISFSGLFLLAKFRGKPLTESALLGLGGSISNSLMIGFPIVMQLFGDAALVPFALTLIIENLFILPLALALADTGQHKGVSFAKALAKSLPALLKNPIIFSMALGLMATIADLQPPQFIGRVIDMLSVTVGGVALFAIGGMLVGLKPRGMVADLSTIVFGKLVLHPLSVFAMILLFPPMSPLFQTVAIILACMPMFSVYAVIGMRYNLGGVCSAVLLPTTVLAFLSVNLVIWLLGVQQ</sequence>
<evidence type="ECO:0000256" key="1">
    <source>
        <dbReference type="ARBA" id="ARBA00004141"/>
    </source>
</evidence>
<keyword evidence="6 7" id="KW-0472">Membrane</keyword>
<proteinExistence type="predicted"/>
<reference evidence="8 9" key="1">
    <citation type="submission" date="2017-10" db="EMBL/GenBank/DDBJ databases">
        <title>Novel microbial diversity and functional potential in the marine mammal oral microbiome.</title>
        <authorList>
            <person name="Dudek N.K."/>
            <person name="Sun C.L."/>
            <person name="Burstein D."/>
            <person name="Kantor R.S."/>
            <person name="Aliaga Goltsman D.S."/>
            <person name="Bik E.M."/>
            <person name="Thomas B.C."/>
            <person name="Banfield J.F."/>
            <person name="Relman D.A."/>
        </authorList>
    </citation>
    <scope>NUCLEOTIDE SEQUENCE [LARGE SCALE GENOMIC DNA]</scope>
    <source>
        <strain evidence="8">DOLJORAL78_47_21</strain>
    </source>
</reference>
<dbReference type="EMBL" id="PDSH01000004">
    <property type="protein sequence ID" value="PIE25490.1"/>
    <property type="molecule type" value="Genomic_DNA"/>
</dbReference>
<gene>
    <name evidence="8" type="ORF">CSA60_00360</name>
</gene>
<protein>
    <submittedName>
        <fullName evidence="8">Permease</fullName>
    </submittedName>
</protein>
<evidence type="ECO:0000313" key="8">
    <source>
        <dbReference type="EMBL" id="PIE25490.1"/>
    </source>
</evidence>